<dbReference type="OrthoDB" id="9807797at2"/>
<accession>A0A380MYZ6</accession>
<dbReference type="InterPro" id="IPR020892">
    <property type="entry name" value="Cyclophilin-type_PPIase_CS"/>
</dbReference>
<feature type="domain" description="PPIase cyclophilin-type" evidence="5">
    <location>
        <begin position="25"/>
        <end position="180"/>
    </location>
</feature>
<protein>
    <recommendedName>
        <fullName evidence="4">Peptidyl-prolyl cis-trans isomerase</fullName>
        <shortName evidence="4">PPIase</shortName>
        <ecNumber evidence="4">5.2.1.8</ecNumber>
    </recommendedName>
</protein>
<dbReference type="Gene3D" id="2.40.100.10">
    <property type="entry name" value="Cyclophilin-like"/>
    <property type="match status" value="1"/>
</dbReference>
<dbReference type="GO" id="GO:0006457">
    <property type="term" value="P:protein folding"/>
    <property type="evidence" value="ECO:0007669"/>
    <property type="project" value="InterPro"/>
</dbReference>
<dbReference type="InterPro" id="IPR044665">
    <property type="entry name" value="E_coli_cyclophilin_A-like"/>
</dbReference>
<dbReference type="AlphaFoldDB" id="A0A380MYZ6"/>
<gene>
    <name evidence="6" type="primary">ppiA</name>
    <name evidence="6" type="ORF">NCTC13337_02479</name>
</gene>
<keyword evidence="2 4" id="KW-0697">Rotamase</keyword>
<comment type="similarity">
    <text evidence="1 4">Belongs to the cyclophilin-type PPIase family.</text>
</comment>
<comment type="function">
    <text evidence="4">PPIases accelerate the folding of proteins. It catalyzes the cis-trans isomerization of proline imidic peptide bonds in oligopeptides.</text>
</comment>
<dbReference type="SUPFAM" id="SSF50891">
    <property type="entry name" value="Cyclophilin-like"/>
    <property type="match status" value="1"/>
</dbReference>
<keyword evidence="3 4" id="KW-0413">Isomerase</keyword>
<evidence type="ECO:0000256" key="2">
    <source>
        <dbReference type="ARBA" id="ARBA00023110"/>
    </source>
</evidence>
<dbReference type="InterPro" id="IPR002130">
    <property type="entry name" value="Cyclophilin-type_PPIase_dom"/>
</dbReference>
<proteinExistence type="inferred from homology"/>
<dbReference type="PROSITE" id="PS50072">
    <property type="entry name" value="CSA_PPIASE_2"/>
    <property type="match status" value="1"/>
</dbReference>
<feature type="signal peptide" evidence="4">
    <location>
        <begin position="1"/>
        <end position="17"/>
    </location>
</feature>
<reference evidence="6 7" key="1">
    <citation type="submission" date="2018-06" db="EMBL/GenBank/DDBJ databases">
        <authorList>
            <consortium name="Pathogen Informatics"/>
            <person name="Doyle S."/>
        </authorList>
    </citation>
    <scope>NUCLEOTIDE SEQUENCE [LARGE SCALE GENOMIC DNA]</scope>
    <source>
        <strain evidence="6 7">NCTC13337</strain>
    </source>
</reference>
<dbReference type="Pfam" id="PF00160">
    <property type="entry name" value="Pro_isomerase"/>
    <property type="match status" value="1"/>
</dbReference>
<dbReference type="GO" id="GO:0003755">
    <property type="term" value="F:peptidyl-prolyl cis-trans isomerase activity"/>
    <property type="evidence" value="ECO:0007669"/>
    <property type="project" value="UniProtKB-UniRule"/>
</dbReference>
<organism evidence="6 7">
    <name type="scientific">Suttonella ornithocola</name>
    <dbReference type="NCBI Taxonomy" id="279832"/>
    <lineage>
        <taxon>Bacteria</taxon>
        <taxon>Pseudomonadati</taxon>
        <taxon>Pseudomonadota</taxon>
        <taxon>Gammaproteobacteria</taxon>
        <taxon>Cardiobacteriales</taxon>
        <taxon>Cardiobacteriaceae</taxon>
        <taxon>Suttonella</taxon>
    </lineage>
</organism>
<dbReference type="PRINTS" id="PR00153">
    <property type="entry name" value="CSAPPISMRASE"/>
</dbReference>
<evidence type="ECO:0000259" key="5">
    <source>
        <dbReference type="PROSITE" id="PS50072"/>
    </source>
</evidence>
<evidence type="ECO:0000256" key="4">
    <source>
        <dbReference type="RuleBase" id="RU363019"/>
    </source>
</evidence>
<keyword evidence="4" id="KW-0732">Signal</keyword>
<keyword evidence="7" id="KW-1185">Reference proteome</keyword>
<feature type="chain" id="PRO_5016479615" description="Peptidyl-prolyl cis-trans isomerase" evidence="4">
    <location>
        <begin position="18"/>
        <end position="191"/>
    </location>
</feature>
<evidence type="ECO:0000256" key="3">
    <source>
        <dbReference type="ARBA" id="ARBA00023235"/>
    </source>
</evidence>
<sequence length="191" mass="20777">MRKLLLALGFVSLQVLASPTVLMKTSAGEMEIELNENEAPKTVDNFLRYVKEGFYNGTTFHRVIKGFMIQGGGYDVNYEKRPTRGPIASETQNGLKNDRGTIAMARTSDPHSATSQFFINVVNNDFLNPGGADAYGYTVFGKVIKGMDVADKIAALPTTAAGPFSQDVPEKPVIIESIKILPEAENSADKK</sequence>
<dbReference type="CDD" id="cd01920">
    <property type="entry name" value="cyclophilin_EcCYP_like"/>
    <property type="match status" value="1"/>
</dbReference>
<comment type="catalytic activity">
    <reaction evidence="4">
        <text>[protein]-peptidylproline (omega=180) = [protein]-peptidylproline (omega=0)</text>
        <dbReference type="Rhea" id="RHEA:16237"/>
        <dbReference type="Rhea" id="RHEA-COMP:10747"/>
        <dbReference type="Rhea" id="RHEA-COMP:10748"/>
        <dbReference type="ChEBI" id="CHEBI:83833"/>
        <dbReference type="ChEBI" id="CHEBI:83834"/>
        <dbReference type="EC" id="5.2.1.8"/>
    </reaction>
</comment>
<evidence type="ECO:0000256" key="1">
    <source>
        <dbReference type="ARBA" id="ARBA00007365"/>
    </source>
</evidence>
<dbReference type="RefSeq" id="WP_072576117.1">
    <property type="nucleotide sequence ID" value="NZ_LWHB01000051.1"/>
</dbReference>
<dbReference type="InterPro" id="IPR029000">
    <property type="entry name" value="Cyclophilin-like_dom_sf"/>
</dbReference>
<name>A0A380MYZ6_9GAMM</name>
<dbReference type="Proteomes" id="UP000254601">
    <property type="component" value="Unassembled WGS sequence"/>
</dbReference>
<dbReference type="EMBL" id="UHIC01000001">
    <property type="protein sequence ID" value="SUO97532.1"/>
    <property type="molecule type" value="Genomic_DNA"/>
</dbReference>
<dbReference type="EC" id="5.2.1.8" evidence="4"/>
<dbReference type="PANTHER" id="PTHR43246">
    <property type="entry name" value="PEPTIDYL-PROLYL CIS-TRANS ISOMERASE CYP38, CHLOROPLASTIC"/>
    <property type="match status" value="1"/>
</dbReference>
<evidence type="ECO:0000313" key="7">
    <source>
        <dbReference type="Proteomes" id="UP000254601"/>
    </source>
</evidence>
<dbReference type="PROSITE" id="PS00170">
    <property type="entry name" value="CSA_PPIASE_1"/>
    <property type="match status" value="1"/>
</dbReference>
<evidence type="ECO:0000313" key="6">
    <source>
        <dbReference type="EMBL" id="SUO97532.1"/>
    </source>
</evidence>